<reference evidence="2 3" key="1">
    <citation type="submission" date="2020-08" db="EMBL/GenBank/DDBJ databases">
        <title>A Genomic Blueprint of the Chicken Gut Microbiome.</title>
        <authorList>
            <person name="Gilroy R."/>
            <person name="Ravi A."/>
            <person name="Getino M."/>
            <person name="Pursley I."/>
            <person name="Horton D.L."/>
            <person name="Alikhan N.-F."/>
            <person name="Baker D."/>
            <person name="Gharbi K."/>
            <person name="Hall N."/>
            <person name="Watson M."/>
            <person name="Adriaenssens E.M."/>
            <person name="Foster-Nyarko E."/>
            <person name="Jarju S."/>
            <person name="Secka A."/>
            <person name="Antonio M."/>
            <person name="Oren A."/>
            <person name="Chaudhuri R."/>
            <person name="La Ragione R.M."/>
            <person name="Hildebrand F."/>
            <person name="Pallen M.J."/>
        </authorList>
    </citation>
    <scope>NUCLEOTIDE SEQUENCE [LARGE SCALE GENOMIC DNA]</scope>
    <source>
        <strain evidence="2 3">Sa1BUA1</strain>
    </source>
</reference>
<keyword evidence="3" id="KW-1185">Reference proteome</keyword>
<dbReference type="Gene3D" id="1.25.40.340">
    <property type="match status" value="1"/>
</dbReference>
<dbReference type="Pfam" id="PF21645">
    <property type="entry name" value="FakA-like_M"/>
    <property type="match status" value="1"/>
</dbReference>
<protein>
    <submittedName>
        <fullName evidence="2">DAK2 domain-containing protein</fullName>
    </submittedName>
</protein>
<dbReference type="RefSeq" id="WP_251840068.1">
    <property type="nucleotide sequence ID" value="NZ_JACSPO010000006.1"/>
</dbReference>
<dbReference type="Pfam" id="PF02734">
    <property type="entry name" value="Dak2"/>
    <property type="match status" value="1"/>
</dbReference>
<sequence length="500" mass="49396">MADTLTVLGPADVRRWFEQGLRSLLAVRRQVDVLNVFPVPDGDTGTNLVLTLAGAARAAGRLRPEGDLTALTAAAARGALVGARGNSGVILSQAMRGLARAVAGRDSLDGPATAAALTVAAQDARQAVARPVEGTVLTVAAAAALAAEEAADRSLAGVVTAAAQGAARALGDTRSQLPVLAERGVVDAGAAGYTILLEALAAVVCGGAPATARAREALASLPAPRPAAHHAACALGAGVVGAEEGGPGDLEVMYVLHATAREAAALRTRLDAAGESVAVVGGSEGPGERGLWQVHVHTAEPTAVLADGAEQVCVRSLTAPPAGVVACTRLPGLVAPLAATGAVVVLGPAAAGLERGVVDAGAREVLLLPCDEESAALAGRVVTDGPFLPQRVAVAATRSEPAVLAVVAEQHPGAPATERLAAADDVAGSVRTATCAVVGLEEAVARLVQPGDELLTAVVGSGTTGVAGRLRTAVLARAPQAEVLVLDAGVPVPELLLGAQ</sequence>
<dbReference type="EMBL" id="JACSPO010000006">
    <property type="protein sequence ID" value="MBD8062971.1"/>
    <property type="molecule type" value="Genomic_DNA"/>
</dbReference>
<dbReference type="InterPro" id="IPR048394">
    <property type="entry name" value="FakA-like_M"/>
</dbReference>
<gene>
    <name evidence="2" type="ORF">H9624_11640</name>
</gene>
<proteinExistence type="predicted"/>
<evidence type="ECO:0000313" key="3">
    <source>
        <dbReference type="Proteomes" id="UP000661894"/>
    </source>
</evidence>
<evidence type="ECO:0000313" key="2">
    <source>
        <dbReference type="EMBL" id="MBD8062971.1"/>
    </source>
</evidence>
<accession>A0ABR8Z4V8</accession>
<name>A0ABR8Z4V8_9MICO</name>
<dbReference type="SMART" id="SM01121">
    <property type="entry name" value="Dak1_2"/>
    <property type="match status" value="1"/>
</dbReference>
<dbReference type="SUPFAM" id="SSF101473">
    <property type="entry name" value="DhaL-like"/>
    <property type="match status" value="1"/>
</dbReference>
<evidence type="ECO:0000259" key="1">
    <source>
        <dbReference type="PROSITE" id="PS51480"/>
    </source>
</evidence>
<organism evidence="2 3">
    <name type="scientific">Oceanitalea stevensii</name>
    <dbReference type="NCBI Taxonomy" id="2763072"/>
    <lineage>
        <taxon>Bacteria</taxon>
        <taxon>Bacillati</taxon>
        <taxon>Actinomycetota</taxon>
        <taxon>Actinomycetes</taxon>
        <taxon>Micrococcales</taxon>
        <taxon>Bogoriellaceae</taxon>
        <taxon>Georgenia</taxon>
    </lineage>
</organism>
<dbReference type="PROSITE" id="PS51480">
    <property type="entry name" value="DHAL"/>
    <property type="match status" value="1"/>
</dbReference>
<comment type="caution">
    <text evidence="2">The sequence shown here is derived from an EMBL/GenBank/DDBJ whole genome shotgun (WGS) entry which is preliminary data.</text>
</comment>
<dbReference type="Proteomes" id="UP000661894">
    <property type="component" value="Unassembled WGS sequence"/>
</dbReference>
<feature type="domain" description="DhaL" evidence="1">
    <location>
        <begin position="11"/>
        <end position="202"/>
    </location>
</feature>
<dbReference type="InterPro" id="IPR033470">
    <property type="entry name" value="FakA-like_C"/>
</dbReference>
<dbReference type="InterPro" id="IPR004007">
    <property type="entry name" value="DhaL_dom"/>
</dbReference>
<dbReference type="PANTHER" id="PTHR33434:SF4">
    <property type="entry name" value="PHOSPHATASE PROTEIN"/>
    <property type="match status" value="1"/>
</dbReference>
<dbReference type="InterPro" id="IPR050270">
    <property type="entry name" value="DegV_domain_contain"/>
</dbReference>
<dbReference type="SMART" id="SM01120">
    <property type="entry name" value="Dak2"/>
    <property type="match status" value="1"/>
</dbReference>
<dbReference type="InterPro" id="IPR036117">
    <property type="entry name" value="DhaL_dom_sf"/>
</dbReference>
<dbReference type="PANTHER" id="PTHR33434">
    <property type="entry name" value="DEGV DOMAIN-CONTAINING PROTEIN DR_1986-RELATED"/>
    <property type="match status" value="1"/>
</dbReference>